<name>A0ACA9RW48_9GLOM</name>
<accession>A0ACA9RW48</accession>
<dbReference type="EMBL" id="CAJVQC010074797">
    <property type="protein sequence ID" value="CAG8813315.1"/>
    <property type="molecule type" value="Genomic_DNA"/>
</dbReference>
<evidence type="ECO:0000313" key="2">
    <source>
        <dbReference type="Proteomes" id="UP000789920"/>
    </source>
</evidence>
<sequence>MSNKAKCLLCGESFASRKKHSVHKRTKHRNNKIIPQRHLFPQPSLSQITYYQNAFIVLLKKRLGFSRHSVGNKKILINAFPENIFIFLFENEPTFRYNSAQKKYKCKFEGESGAQRLKQIFNYKYWDFRQDSLTQTKGYVLLADNEGTYEVIFTWTQSELEENDRIFQCGTFTCTFTTDAHEFSE</sequence>
<reference evidence="1" key="1">
    <citation type="submission" date="2021-06" db="EMBL/GenBank/DDBJ databases">
        <authorList>
            <person name="Kallberg Y."/>
            <person name="Tangrot J."/>
            <person name="Rosling A."/>
        </authorList>
    </citation>
    <scope>NUCLEOTIDE SEQUENCE</scope>
    <source>
        <strain evidence="1">MA461A</strain>
    </source>
</reference>
<feature type="non-terminal residue" evidence="1">
    <location>
        <position position="185"/>
    </location>
</feature>
<protein>
    <submittedName>
        <fullName evidence="1">19087_t:CDS:1</fullName>
    </submittedName>
</protein>
<proteinExistence type="predicted"/>
<organism evidence="1 2">
    <name type="scientific">Racocetra persica</name>
    <dbReference type="NCBI Taxonomy" id="160502"/>
    <lineage>
        <taxon>Eukaryota</taxon>
        <taxon>Fungi</taxon>
        <taxon>Fungi incertae sedis</taxon>
        <taxon>Mucoromycota</taxon>
        <taxon>Glomeromycotina</taxon>
        <taxon>Glomeromycetes</taxon>
        <taxon>Diversisporales</taxon>
        <taxon>Gigasporaceae</taxon>
        <taxon>Racocetra</taxon>
    </lineage>
</organism>
<gene>
    <name evidence="1" type="ORF">RPERSI_LOCUS23739</name>
</gene>
<evidence type="ECO:0000313" key="1">
    <source>
        <dbReference type="EMBL" id="CAG8813315.1"/>
    </source>
</evidence>
<keyword evidence="2" id="KW-1185">Reference proteome</keyword>
<dbReference type="Proteomes" id="UP000789920">
    <property type="component" value="Unassembled WGS sequence"/>
</dbReference>
<comment type="caution">
    <text evidence="1">The sequence shown here is derived from an EMBL/GenBank/DDBJ whole genome shotgun (WGS) entry which is preliminary data.</text>
</comment>